<organism evidence="2 3">
    <name type="scientific">Jaapia argillacea MUCL 33604</name>
    <dbReference type="NCBI Taxonomy" id="933084"/>
    <lineage>
        <taxon>Eukaryota</taxon>
        <taxon>Fungi</taxon>
        <taxon>Dikarya</taxon>
        <taxon>Basidiomycota</taxon>
        <taxon>Agaricomycotina</taxon>
        <taxon>Agaricomycetes</taxon>
        <taxon>Agaricomycetidae</taxon>
        <taxon>Jaapiales</taxon>
        <taxon>Jaapiaceae</taxon>
        <taxon>Jaapia</taxon>
    </lineage>
</organism>
<keyword evidence="3" id="KW-1185">Reference proteome</keyword>
<proteinExistence type="predicted"/>
<evidence type="ECO:0000313" key="3">
    <source>
        <dbReference type="Proteomes" id="UP000027265"/>
    </source>
</evidence>
<evidence type="ECO:0000313" key="2">
    <source>
        <dbReference type="EMBL" id="KDQ62627.1"/>
    </source>
</evidence>
<dbReference type="InterPro" id="IPR001810">
    <property type="entry name" value="F-box_dom"/>
</dbReference>
<gene>
    <name evidence="2" type="ORF">JAAARDRAFT_203719</name>
</gene>
<evidence type="ECO:0000259" key="1">
    <source>
        <dbReference type="Pfam" id="PF00646"/>
    </source>
</evidence>
<sequence>MSLRKSFPLDEDILHHVFDYLPDFSSLLSVLLVSKSTHAVFDNRPNSITCAVAENQFGPILPHALRVIRLEERKHAYCKAHPYELDDLPKEEHSSSEVITSSDACRLCKNSRVVAELEGLFSWRYKDRTSNSSCLSNSESFRFRRAVYRYWAYQIIFGYELEDRNEDELYVLEEEMESNRHDRASFLCTFPSQEVVEIAKAVDFLSSTVFWAATAVGQYHTDFVNFIVACGPRLVLDCYKKHDLPSWDMDGPDSDFVSDAITDSFRIRGFPSSWEQTEVALVDHINGSGDRCDRCHTVKGLDLWNRTNYSYLKGRIRDFTTHFPKYLCYNGWERLTAELHMIDPKFSSASMMHDIFEMAESVGWNEDDWLCFGCVQLLLEERLMQWWIEQKRKDGLPFEGDCWFGYKCREQMNDEGHARDFNHLCQPTREQPPAPEGSYV</sequence>
<dbReference type="EMBL" id="KL197711">
    <property type="protein sequence ID" value="KDQ62627.1"/>
    <property type="molecule type" value="Genomic_DNA"/>
</dbReference>
<feature type="domain" description="F-box" evidence="1">
    <location>
        <begin position="9"/>
        <end position="45"/>
    </location>
</feature>
<accession>A0A067QGI4</accession>
<protein>
    <recommendedName>
        <fullName evidence="1">F-box domain-containing protein</fullName>
    </recommendedName>
</protein>
<dbReference type="Proteomes" id="UP000027265">
    <property type="component" value="Unassembled WGS sequence"/>
</dbReference>
<dbReference type="HOGENOM" id="CLU_604185_0_0_1"/>
<name>A0A067QGI4_9AGAM</name>
<dbReference type="OrthoDB" id="2745518at2759"/>
<dbReference type="STRING" id="933084.A0A067QGI4"/>
<dbReference type="Pfam" id="PF00646">
    <property type="entry name" value="F-box"/>
    <property type="match status" value="1"/>
</dbReference>
<dbReference type="InParanoid" id="A0A067QGI4"/>
<reference evidence="3" key="1">
    <citation type="journal article" date="2014" name="Proc. Natl. Acad. Sci. U.S.A.">
        <title>Extensive sampling of basidiomycete genomes demonstrates inadequacy of the white-rot/brown-rot paradigm for wood decay fungi.</title>
        <authorList>
            <person name="Riley R."/>
            <person name="Salamov A.A."/>
            <person name="Brown D.W."/>
            <person name="Nagy L.G."/>
            <person name="Floudas D."/>
            <person name="Held B.W."/>
            <person name="Levasseur A."/>
            <person name="Lombard V."/>
            <person name="Morin E."/>
            <person name="Otillar R."/>
            <person name="Lindquist E.A."/>
            <person name="Sun H."/>
            <person name="LaButti K.M."/>
            <person name="Schmutz J."/>
            <person name="Jabbour D."/>
            <person name="Luo H."/>
            <person name="Baker S.E."/>
            <person name="Pisabarro A.G."/>
            <person name="Walton J.D."/>
            <person name="Blanchette R.A."/>
            <person name="Henrissat B."/>
            <person name="Martin F."/>
            <person name="Cullen D."/>
            <person name="Hibbett D.S."/>
            <person name="Grigoriev I.V."/>
        </authorList>
    </citation>
    <scope>NUCLEOTIDE SEQUENCE [LARGE SCALE GENOMIC DNA]</scope>
    <source>
        <strain evidence="3">MUCL 33604</strain>
    </source>
</reference>
<dbReference type="AlphaFoldDB" id="A0A067QGI4"/>